<keyword evidence="6" id="KW-1133">Transmembrane helix</keyword>
<gene>
    <name evidence="8" type="ORF">AABB31_15125</name>
</gene>
<dbReference type="GO" id="GO:0006654">
    <property type="term" value="P:phosphatidic acid biosynthetic process"/>
    <property type="evidence" value="ECO:0007669"/>
    <property type="project" value="TreeGrafter"/>
</dbReference>
<evidence type="ECO:0000259" key="7">
    <source>
        <dbReference type="SMART" id="SM00563"/>
    </source>
</evidence>
<evidence type="ECO:0000256" key="2">
    <source>
        <dbReference type="ARBA" id="ARBA00022516"/>
    </source>
</evidence>
<keyword evidence="4" id="KW-0443">Lipid metabolism</keyword>
<dbReference type="GO" id="GO:0003841">
    <property type="term" value="F:1-acylglycerol-3-phosphate O-acyltransferase activity"/>
    <property type="evidence" value="ECO:0007669"/>
    <property type="project" value="TreeGrafter"/>
</dbReference>
<dbReference type="InterPro" id="IPR002123">
    <property type="entry name" value="Plipid/glycerol_acylTrfase"/>
</dbReference>
<dbReference type="PANTHER" id="PTHR10434">
    <property type="entry name" value="1-ACYL-SN-GLYCEROL-3-PHOSPHATE ACYLTRANSFERASE"/>
    <property type="match status" value="1"/>
</dbReference>
<name>A0AAN0MB24_9RHOB</name>
<keyword evidence="3" id="KW-0808">Transferase</keyword>
<feature type="transmembrane region" description="Helical" evidence="6">
    <location>
        <begin position="28"/>
        <end position="48"/>
    </location>
</feature>
<evidence type="ECO:0000256" key="3">
    <source>
        <dbReference type="ARBA" id="ARBA00022679"/>
    </source>
</evidence>
<organism evidence="8 9">
    <name type="scientific">Yoonia rhodophyticola</name>
    <dbReference type="NCBI Taxonomy" id="3137370"/>
    <lineage>
        <taxon>Bacteria</taxon>
        <taxon>Pseudomonadati</taxon>
        <taxon>Pseudomonadota</taxon>
        <taxon>Alphaproteobacteria</taxon>
        <taxon>Rhodobacterales</taxon>
        <taxon>Paracoccaceae</taxon>
        <taxon>Yoonia</taxon>
    </lineage>
</organism>
<comment type="pathway">
    <text evidence="1">Lipid metabolism.</text>
</comment>
<evidence type="ECO:0000313" key="8">
    <source>
        <dbReference type="EMBL" id="WZU66383.1"/>
    </source>
</evidence>
<keyword evidence="5 8" id="KW-0012">Acyltransferase</keyword>
<reference evidence="8 9" key="2">
    <citation type="submission" date="2024-08" db="EMBL/GenBank/DDBJ databases">
        <title>Phylogenomic analyses of a clade within the roseobacter group suggest taxonomic reassignments of species of the genera Aestuariivita, Citreicella, Loktanella, Nautella, Pelagibaca, Ruegeria, Thalassobius, Thiobacimonas and Tropicibacter, and the proposal o.</title>
        <authorList>
            <person name="Jeon C.O."/>
        </authorList>
    </citation>
    <scope>NUCLEOTIDE SEQUENCE [LARGE SCALE GENOMIC DNA]</scope>
    <source>
        <strain evidence="8 9">SS1-5</strain>
    </source>
</reference>
<evidence type="ECO:0000256" key="6">
    <source>
        <dbReference type="SAM" id="Phobius"/>
    </source>
</evidence>
<dbReference type="EMBL" id="CP151767">
    <property type="protein sequence ID" value="WZU66383.1"/>
    <property type="molecule type" value="Genomic_DNA"/>
</dbReference>
<dbReference type="PANTHER" id="PTHR10434:SF64">
    <property type="entry name" value="1-ACYL-SN-GLYCEROL-3-PHOSPHATE ACYLTRANSFERASE-RELATED"/>
    <property type="match status" value="1"/>
</dbReference>
<dbReference type="KEGG" id="yrh:AABB31_15125"/>
<reference evidence="9" key="1">
    <citation type="submission" date="2024-04" db="EMBL/GenBank/DDBJ databases">
        <title>Phylogenomic analyses of a clade within the roseobacter group suggest taxonomic reassignments of species of the genera Aestuariivita, Citreicella, Loktanella, Nautella, Pelagibaca, Ruegeria, Thalassobius, Thiobacimonas and Tropicibacter, and the proposal o.</title>
        <authorList>
            <person name="Jeon C.O."/>
        </authorList>
    </citation>
    <scope>NUCLEOTIDE SEQUENCE [LARGE SCALE GENOMIC DNA]</scope>
    <source>
        <strain evidence="9">SS1-5</strain>
    </source>
</reference>
<dbReference type="AlphaFoldDB" id="A0AAN0MB24"/>
<dbReference type="SMART" id="SM00563">
    <property type="entry name" value="PlsC"/>
    <property type="match status" value="1"/>
</dbReference>
<accession>A0AAN0MB24</accession>
<dbReference type="Pfam" id="PF01553">
    <property type="entry name" value="Acyltransferase"/>
    <property type="match status" value="1"/>
</dbReference>
<keyword evidence="6" id="KW-0472">Membrane</keyword>
<feature type="domain" description="Phospholipid/glycerol acyltransferase" evidence="7">
    <location>
        <begin position="90"/>
        <end position="205"/>
    </location>
</feature>
<evidence type="ECO:0000313" key="9">
    <source>
        <dbReference type="Proteomes" id="UP001470809"/>
    </source>
</evidence>
<keyword evidence="2" id="KW-0444">Lipid biosynthesis</keyword>
<sequence>MAETWQGPPGPDLPSLTWRGWVRVIRRGLPLGILVFGGLVILIVLRLIERPIYGAARPLTPYITQFVCRGAFVILGIRYQTIGAPMPFAGAVVANHSSWLDIFALNARKRIYFVAKSEVAGWPGIGWLARATGTIFVKRDRREAAAQIATFKTRLAAGHKLLFFPEGTSTDGMQVLPFKTTLFAAFFDPELAPHMHLQAVTLIYQAAAGEDPRFYGWWGDMEFGPHLLATLAAERQGDVIVHYHDPVKLTQFADRKALASHLEVQVRSGLAAHRGMERLQG</sequence>
<evidence type="ECO:0000256" key="4">
    <source>
        <dbReference type="ARBA" id="ARBA00023098"/>
    </source>
</evidence>
<dbReference type="Proteomes" id="UP001470809">
    <property type="component" value="Chromosome"/>
</dbReference>
<dbReference type="CDD" id="cd07989">
    <property type="entry name" value="LPLAT_AGPAT-like"/>
    <property type="match status" value="1"/>
</dbReference>
<proteinExistence type="predicted"/>
<keyword evidence="9" id="KW-1185">Reference proteome</keyword>
<dbReference type="RefSeq" id="WP_342075708.1">
    <property type="nucleotide sequence ID" value="NZ_CP151767.2"/>
</dbReference>
<protein>
    <submittedName>
        <fullName evidence="8">Lysophospholipid acyltransferase family protein</fullName>
    </submittedName>
</protein>
<evidence type="ECO:0000256" key="5">
    <source>
        <dbReference type="ARBA" id="ARBA00023315"/>
    </source>
</evidence>
<evidence type="ECO:0000256" key="1">
    <source>
        <dbReference type="ARBA" id="ARBA00005189"/>
    </source>
</evidence>
<dbReference type="SUPFAM" id="SSF69593">
    <property type="entry name" value="Glycerol-3-phosphate (1)-acyltransferase"/>
    <property type="match status" value="1"/>
</dbReference>
<keyword evidence="6" id="KW-0812">Transmembrane</keyword>